<dbReference type="EMBL" id="CP063989">
    <property type="protein sequence ID" value="QPL05839.1"/>
    <property type="molecule type" value="Genomic_DNA"/>
</dbReference>
<dbReference type="Proteomes" id="UP000594637">
    <property type="component" value="Chromosome"/>
</dbReference>
<reference evidence="1 2" key="1">
    <citation type="submission" date="2020-11" db="EMBL/GenBank/DDBJ databases">
        <title>Actinomyces sp. ZJ750.</title>
        <authorList>
            <person name="Zhou J."/>
        </authorList>
    </citation>
    <scope>NUCLEOTIDE SEQUENCE [LARGE SCALE GENOMIC DNA]</scope>
    <source>
        <strain evidence="1 2">ZJ750</strain>
    </source>
</reference>
<sequence>MTGARPSSPDPLLGILPGPGDSDRPWLVWYSPDERVELTGHVLGMWAAKCAGLLSAEADVGPQVHIALPVGWRALTWCLGTWLAGGTALVGEAHALPAAQVSVASAPSLLSPDTEVQVLVPGASLAIRYDGELPPLVLDGVADVMTYADHFAALPVGPDAPALVADDGTRLGRGSLAAAAQQATAAAGGAVLVHGDTGPGAVARSVVGILSAWAGGATAVLVDAACPADRTALAVRQEGITARRPG</sequence>
<protein>
    <recommendedName>
        <fullName evidence="3">TIGR03089 family protein</fullName>
    </recommendedName>
</protein>
<organism evidence="1 2">
    <name type="scientific">Actinomyces respiraculi</name>
    <dbReference type="NCBI Taxonomy" id="2744574"/>
    <lineage>
        <taxon>Bacteria</taxon>
        <taxon>Bacillati</taxon>
        <taxon>Actinomycetota</taxon>
        <taxon>Actinomycetes</taxon>
        <taxon>Actinomycetales</taxon>
        <taxon>Actinomycetaceae</taxon>
        <taxon>Actinomyces</taxon>
    </lineage>
</organism>
<dbReference type="NCBIfam" id="TIGR03089">
    <property type="entry name" value="TIGR03089 family protein"/>
    <property type="match status" value="1"/>
</dbReference>
<proteinExistence type="predicted"/>
<dbReference type="KEGG" id="arep:ID810_02385"/>
<gene>
    <name evidence="1" type="ORF">ID810_02385</name>
</gene>
<dbReference type="AlphaFoldDB" id="A0A7T0LL91"/>
<dbReference type="InterPro" id="IPR017523">
    <property type="entry name" value="Rv3268"/>
</dbReference>
<evidence type="ECO:0000313" key="1">
    <source>
        <dbReference type="EMBL" id="QPL05839.1"/>
    </source>
</evidence>
<name>A0A7T0LL91_9ACTO</name>
<keyword evidence="2" id="KW-1185">Reference proteome</keyword>
<evidence type="ECO:0008006" key="3">
    <source>
        <dbReference type="Google" id="ProtNLM"/>
    </source>
</evidence>
<dbReference type="RefSeq" id="WP_166856208.1">
    <property type="nucleotide sequence ID" value="NZ_CP063989.1"/>
</dbReference>
<evidence type="ECO:0000313" key="2">
    <source>
        <dbReference type="Proteomes" id="UP000594637"/>
    </source>
</evidence>
<accession>A0A7T0LL91</accession>